<dbReference type="RefSeq" id="WP_138844814.1">
    <property type="nucleotide sequence ID" value="NZ_VCPD01000007.1"/>
</dbReference>
<dbReference type="EMBL" id="VCPD01000007">
    <property type="protein sequence ID" value="TMV04949.1"/>
    <property type="molecule type" value="Genomic_DNA"/>
</dbReference>
<evidence type="ECO:0000313" key="3">
    <source>
        <dbReference type="Proteomes" id="UP001193035"/>
    </source>
</evidence>
<feature type="chain" id="PRO_5046328493" evidence="1">
    <location>
        <begin position="30"/>
        <end position="315"/>
    </location>
</feature>
<accession>A0ABY2WV67</accession>
<evidence type="ECO:0000256" key="1">
    <source>
        <dbReference type="SAM" id="SignalP"/>
    </source>
</evidence>
<evidence type="ECO:0000313" key="2">
    <source>
        <dbReference type="EMBL" id="TMV04949.1"/>
    </source>
</evidence>
<keyword evidence="1" id="KW-0732">Signal</keyword>
<protein>
    <submittedName>
        <fullName evidence="2">Uncharacterized protein</fullName>
    </submittedName>
</protein>
<sequence>MQNSLTRRSVKAAAAFGIAMLLSSTDAPADQSDAENAVDTFDKAMLSIFRRSQDQLTAETRPIMVIARDVTVISDEGEATYPRNAPRYQQLKSTSHVLLGIIGAVTPWPEGEAGKQRWRRDFSSIATEIDALLAAIDGLGLSEEALASQRKMLGTARSFTENALNQDELTREAVSKVINDMRPAWVENMREAARAELTALHAAVSQARAAMDEADWARMYVVHHGGSSVKNVNVVLLYLQRVMPEKVAAGQVLFAENAHGKDALARHAGYVRMQRHVGAWAFGDPGRMEVDLLGYEAGAILDEMIPATPPVAAAE</sequence>
<reference evidence="2 3" key="1">
    <citation type="submission" date="2019-05" db="EMBL/GenBank/DDBJ databases">
        <title>Ruegeria sp. nov., isolated from tidal flat.</title>
        <authorList>
            <person name="Kim W."/>
        </authorList>
    </citation>
    <scope>NUCLEOTIDE SEQUENCE [LARGE SCALE GENOMIC DNA]</scope>
    <source>
        <strain evidence="2 3">CAU 1488</strain>
    </source>
</reference>
<comment type="caution">
    <text evidence="2">The sequence shown here is derived from an EMBL/GenBank/DDBJ whole genome shotgun (WGS) entry which is preliminary data.</text>
</comment>
<organism evidence="2 3">
    <name type="scientific">Ruegeria sediminis</name>
    <dbReference type="NCBI Taxonomy" id="2583820"/>
    <lineage>
        <taxon>Bacteria</taxon>
        <taxon>Pseudomonadati</taxon>
        <taxon>Pseudomonadota</taxon>
        <taxon>Alphaproteobacteria</taxon>
        <taxon>Rhodobacterales</taxon>
        <taxon>Roseobacteraceae</taxon>
        <taxon>Ruegeria</taxon>
    </lineage>
</organism>
<feature type="signal peptide" evidence="1">
    <location>
        <begin position="1"/>
        <end position="29"/>
    </location>
</feature>
<proteinExistence type="predicted"/>
<keyword evidence="3" id="KW-1185">Reference proteome</keyword>
<name>A0ABY2WV67_9RHOB</name>
<dbReference type="Proteomes" id="UP001193035">
    <property type="component" value="Unassembled WGS sequence"/>
</dbReference>
<gene>
    <name evidence="2" type="ORF">FGK63_17895</name>
</gene>